<gene>
    <name evidence="1" type="ORF">CBW46_020605</name>
</gene>
<evidence type="ECO:0000313" key="2">
    <source>
        <dbReference type="Proteomes" id="UP000214746"/>
    </source>
</evidence>
<organism evidence="1 2">
    <name type="scientific">Paenibacillus xerothermodurans</name>
    <dbReference type="NCBI Taxonomy" id="1977292"/>
    <lineage>
        <taxon>Bacteria</taxon>
        <taxon>Bacillati</taxon>
        <taxon>Bacillota</taxon>
        <taxon>Bacilli</taxon>
        <taxon>Bacillales</taxon>
        <taxon>Paenibacillaceae</taxon>
        <taxon>Paenibacillus</taxon>
    </lineage>
</organism>
<accession>A0A2W1N2V8</accession>
<protein>
    <submittedName>
        <fullName evidence="1">Uncharacterized protein</fullName>
    </submittedName>
</protein>
<keyword evidence="2" id="KW-1185">Reference proteome</keyword>
<comment type="caution">
    <text evidence="1">The sequence shown here is derived from an EMBL/GenBank/DDBJ whole genome shotgun (WGS) entry which is preliminary data.</text>
</comment>
<reference evidence="1" key="1">
    <citation type="submission" date="2018-06" db="EMBL/GenBank/DDBJ databases">
        <title>Paenibacillus xerothermodurans sp. nov. an extremely dry heat resistant spore forming bacterium isolated from the soil of Cape Canaveral, Florida.</title>
        <authorList>
            <person name="Seuylemezian A."/>
            <person name="Kaur N."/>
            <person name="Patil P."/>
            <person name="Patil P."/>
            <person name="Mayilraj S."/>
            <person name="Vaishampayan P."/>
        </authorList>
    </citation>
    <scope>NUCLEOTIDE SEQUENCE [LARGE SCALE GENOMIC DNA]</scope>
    <source>
        <strain evidence="1">ATCC 27380</strain>
    </source>
</reference>
<dbReference type="AlphaFoldDB" id="A0A2W1N2V8"/>
<evidence type="ECO:0000313" key="1">
    <source>
        <dbReference type="EMBL" id="PZE19029.1"/>
    </source>
</evidence>
<dbReference type="Proteomes" id="UP000214746">
    <property type="component" value="Unassembled WGS sequence"/>
</dbReference>
<dbReference type="OrthoDB" id="1912519at2"/>
<proteinExistence type="predicted"/>
<dbReference type="EMBL" id="NHRJ02000023">
    <property type="protein sequence ID" value="PZE19029.1"/>
    <property type="molecule type" value="Genomic_DNA"/>
</dbReference>
<name>A0A2W1N2V8_PAEXE</name>
<sequence length="128" mass="14977">MVDEQIGNYKLLQSVRSLGPPDPEQHHQSYDYYHLKDGVTLATARGDDKILRITHNRRELAITTSKGVLVGSTESDVISVYGKDYYRRSEQGAEILGYVDKTKKRELEFWMVVVRYIPFVSIWRLWRK</sequence>
<dbReference type="RefSeq" id="WP_089201839.1">
    <property type="nucleotide sequence ID" value="NZ_NHRJ02000023.1"/>
</dbReference>